<keyword evidence="2" id="KW-1185">Reference proteome</keyword>
<comment type="caution">
    <text evidence="1">The sequence shown here is derived from an EMBL/GenBank/DDBJ whole genome shotgun (WGS) entry which is preliminary data.</text>
</comment>
<organism evidence="1 2">
    <name type="scientific">Pangasianodon gigas</name>
    <name type="common">Mekong giant catfish</name>
    <name type="synonym">Pangasius gigas</name>
    <dbReference type="NCBI Taxonomy" id="30993"/>
    <lineage>
        <taxon>Eukaryota</taxon>
        <taxon>Metazoa</taxon>
        <taxon>Chordata</taxon>
        <taxon>Craniata</taxon>
        <taxon>Vertebrata</taxon>
        <taxon>Euteleostomi</taxon>
        <taxon>Actinopterygii</taxon>
        <taxon>Neopterygii</taxon>
        <taxon>Teleostei</taxon>
        <taxon>Ostariophysi</taxon>
        <taxon>Siluriformes</taxon>
        <taxon>Pangasiidae</taxon>
        <taxon>Pangasianodon</taxon>
    </lineage>
</organism>
<reference evidence="1 2" key="1">
    <citation type="journal article" date="2022" name="bioRxiv">
        <title>An ancient truncated duplication of the anti-Mullerian hormone receptor type 2 gene is a potential conserved master sex determinant in the Pangasiidae catfish family.</title>
        <authorList>
            <person name="Wen M."/>
            <person name="Pan Q."/>
            <person name="Jouanno E."/>
            <person name="Montfort J."/>
            <person name="Zahm M."/>
            <person name="Cabau C."/>
            <person name="Klopp C."/>
            <person name="Iampietro C."/>
            <person name="Roques C."/>
            <person name="Bouchez O."/>
            <person name="Castinel A."/>
            <person name="Donnadieu C."/>
            <person name="Parrinello H."/>
            <person name="Poncet C."/>
            <person name="Belmonte E."/>
            <person name="Gautier V."/>
            <person name="Avarre J.-C."/>
            <person name="Dugue R."/>
            <person name="Gustiano R."/>
            <person name="Ha T.T.T."/>
            <person name="Campet M."/>
            <person name="Sriphairoj K."/>
            <person name="Ribolli J."/>
            <person name="de Almeida F.L."/>
            <person name="Desvignes T."/>
            <person name="Postlethwait J.H."/>
            <person name="Bucao C.F."/>
            <person name="Robinson-Rechavi M."/>
            <person name="Bobe J."/>
            <person name="Herpin A."/>
            <person name="Guiguen Y."/>
        </authorList>
    </citation>
    <scope>NUCLEOTIDE SEQUENCE [LARGE SCALE GENOMIC DNA]</scope>
    <source>
        <strain evidence="1">YG-Dec2019</strain>
    </source>
</reference>
<dbReference type="EMBL" id="CM040455">
    <property type="protein sequence ID" value="MCI4375875.1"/>
    <property type="molecule type" value="Genomic_DNA"/>
</dbReference>
<accession>A0ACC5WAL5</accession>
<gene>
    <name evidence="1" type="ORF">PGIGA_G00115070</name>
</gene>
<sequence length="75" mass="8058">MCLLELVTRVNAPCILLVVKPTSAAVRGSNSANNVALNGAFFLKNDVGRKKKRSQGETGVLVVKRPFLYVGPSED</sequence>
<proteinExistence type="predicted"/>
<evidence type="ECO:0000313" key="2">
    <source>
        <dbReference type="Proteomes" id="UP000829447"/>
    </source>
</evidence>
<dbReference type="Proteomes" id="UP000829447">
    <property type="component" value="Linkage Group LG2"/>
</dbReference>
<protein>
    <submittedName>
        <fullName evidence="1">Uncharacterized protein</fullName>
    </submittedName>
</protein>
<evidence type="ECO:0000313" key="1">
    <source>
        <dbReference type="EMBL" id="MCI4375875.1"/>
    </source>
</evidence>
<name>A0ACC5WAL5_PANGG</name>